<evidence type="ECO:0000313" key="8">
    <source>
        <dbReference type="Proteomes" id="UP001385499"/>
    </source>
</evidence>
<sequence length="694" mass="73859">MSTAQTPASDSKILICNCFKTMALDETAKSLGDRLAAPLCSQLCRDEIGVFETALEDDCELVVACTQEAPLFREIAEDAEAGDRIRFVNIRETAGWAGKPANPTAKIQALIADADFLADARPTPVKSLVSDGLCLVYGAGQTALDAALALENQLSVTLVLTSVDDVLLPSVLPFPIFRGTIKRLKGSLGLFDVELNGYAPMLPSSRSKPEFLMPRDGARSSCSLVIDLSGETAPITASHKRDGYLRADPSDTIKVAKILREAEELIGEFEKPLYVAYQADICAHSHAGKAGCSNCLDACPAGAIQSTGEKIAIDSGICGGCGSCAATCPTGAISYQYPYRSDLLDRVQRLLGLYQNAGGSEPVLLVHGNEHGSVVISALARFGDGLPDNVLPLGVHGITGFGHEAMIAAFLAGAQRIVFLSDPAQRDELLPLETEAELARALISGMGHSQEHRIDILSDSDPHNLSALLCQATPGKIVEEPRRISPVGGKRDVARLAITALHNASPNAPIVLPLPETAPYGQIKIASEGCTLCLSCVSACPAGALSDDPDRPQVSFTESACVQCGLCQTTCPENVITLEARFNIDVSAMQSKVLHSEEPAACTSCGKEFGTKSSIERIKTQLAGKHHMFRSEAQIGLIEMCDDCRINAQWNMDDSPLRSGSVPGSGQRPRLRTTDDYLDAEKSGLTVEDFLKEH</sequence>
<gene>
    <name evidence="7" type="ORF">V6575_08540</name>
</gene>
<dbReference type="PROSITE" id="PS51379">
    <property type="entry name" value="4FE4S_FER_2"/>
    <property type="match status" value="3"/>
</dbReference>
<dbReference type="EMBL" id="JBAKIA010000004">
    <property type="protein sequence ID" value="MEJ8474136.1"/>
    <property type="molecule type" value="Genomic_DNA"/>
</dbReference>
<keyword evidence="1" id="KW-0004">4Fe-4S</keyword>
<protein>
    <submittedName>
        <fullName evidence="7">4Fe-4S binding protein</fullName>
    </submittedName>
</protein>
<evidence type="ECO:0000259" key="6">
    <source>
        <dbReference type="PROSITE" id="PS51379"/>
    </source>
</evidence>
<dbReference type="SUPFAM" id="SSF54862">
    <property type="entry name" value="4Fe-4S ferredoxins"/>
    <property type="match status" value="1"/>
</dbReference>
<dbReference type="Gene3D" id="3.30.70.20">
    <property type="match status" value="2"/>
</dbReference>
<keyword evidence="8" id="KW-1185">Reference proteome</keyword>
<dbReference type="PROSITE" id="PS00198">
    <property type="entry name" value="4FE4S_FER_1"/>
    <property type="match status" value="3"/>
</dbReference>
<feature type="region of interest" description="Disordered" evidence="5">
    <location>
        <begin position="655"/>
        <end position="679"/>
    </location>
</feature>
<dbReference type="PANTHER" id="PTHR43687">
    <property type="entry name" value="ADENYLYLSULFATE REDUCTASE, BETA SUBUNIT"/>
    <property type="match status" value="1"/>
</dbReference>
<keyword evidence="3" id="KW-0408">Iron</keyword>
<feature type="domain" description="4Fe-4S ferredoxin-type" evidence="6">
    <location>
        <begin position="552"/>
        <end position="581"/>
    </location>
</feature>
<feature type="domain" description="4Fe-4S ferredoxin-type" evidence="6">
    <location>
        <begin position="521"/>
        <end position="550"/>
    </location>
</feature>
<dbReference type="InterPro" id="IPR017900">
    <property type="entry name" value="4Fe4S_Fe_S_CS"/>
</dbReference>
<name>A0ABU8TK78_9HYPH</name>
<dbReference type="RefSeq" id="WP_340273845.1">
    <property type="nucleotide sequence ID" value="NZ_JBAKIA010000004.1"/>
</dbReference>
<comment type="caution">
    <text evidence="7">The sequence shown here is derived from an EMBL/GenBank/DDBJ whole genome shotgun (WGS) entry which is preliminary data.</text>
</comment>
<evidence type="ECO:0000256" key="5">
    <source>
        <dbReference type="SAM" id="MobiDB-lite"/>
    </source>
</evidence>
<dbReference type="InterPro" id="IPR050572">
    <property type="entry name" value="Fe-S_Ferredoxin"/>
</dbReference>
<proteinExistence type="predicted"/>
<accession>A0ABU8TK78</accession>
<reference evidence="7 8" key="1">
    <citation type="submission" date="2024-02" db="EMBL/GenBank/DDBJ databases">
        <title>Roseibium algae sp. nov., isolated from marine alga (Grateloupia sp.), showing potential in myo-inositol conversion.</title>
        <authorList>
            <person name="Wang Y."/>
        </authorList>
    </citation>
    <scope>NUCLEOTIDE SEQUENCE [LARGE SCALE GENOMIC DNA]</scope>
    <source>
        <strain evidence="7 8">H3510</strain>
    </source>
</reference>
<evidence type="ECO:0000256" key="2">
    <source>
        <dbReference type="ARBA" id="ARBA00022723"/>
    </source>
</evidence>
<dbReference type="Pfam" id="PF13187">
    <property type="entry name" value="Fer4_9"/>
    <property type="match status" value="1"/>
</dbReference>
<dbReference type="InterPro" id="IPR017896">
    <property type="entry name" value="4Fe4S_Fe-S-bd"/>
</dbReference>
<dbReference type="PANTHER" id="PTHR43687:SF4">
    <property type="entry name" value="BLR5484 PROTEIN"/>
    <property type="match status" value="1"/>
</dbReference>
<evidence type="ECO:0000256" key="4">
    <source>
        <dbReference type="ARBA" id="ARBA00023014"/>
    </source>
</evidence>
<evidence type="ECO:0000313" key="7">
    <source>
        <dbReference type="EMBL" id="MEJ8474136.1"/>
    </source>
</evidence>
<dbReference type="Pfam" id="PF12838">
    <property type="entry name" value="Fer4_7"/>
    <property type="match status" value="1"/>
</dbReference>
<organism evidence="7 8">
    <name type="scientific">Roseibium algae</name>
    <dbReference type="NCBI Taxonomy" id="3123038"/>
    <lineage>
        <taxon>Bacteria</taxon>
        <taxon>Pseudomonadati</taxon>
        <taxon>Pseudomonadota</taxon>
        <taxon>Alphaproteobacteria</taxon>
        <taxon>Hyphomicrobiales</taxon>
        <taxon>Stappiaceae</taxon>
        <taxon>Roseibium</taxon>
    </lineage>
</organism>
<keyword evidence="2" id="KW-0479">Metal-binding</keyword>
<evidence type="ECO:0000256" key="3">
    <source>
        <dbReference type="ARBA" id="ARBA00023004"/>
    </source>
</evidence>
<keyword evidence="4" id="KW-0411">Iron-sulfur</keyword>
<feature type="domain" description="4Fe-4S ferredoxin-type" evidence="6">
    <location>
        <begin position="309"/>
        <end position="338"/>
    </location>
</feature>
<dbReference type="Proteomes" id="UP001385499">
    <property type="component" value="Unassembled WGS sequence"/>
</dbReference>
<evidence type="ECO:0000256" key="1">
    <source>
        <dbReference type="ARBA" id="ARBA00022485"/>
    </source>
</evidence>